<dbReference type="GO" id="GO:0008374">
    <property type="term" value="F:O-acyltransferase activity"/>
    <property type="evidence" value="ECO:0007669"/>
    <property type="project" value="TreeGrafter"/>
</dbReference>
<reference evidence="3 4" key="1">
    <citation type="submission" date="2019-07" db="EMBL/GenBank/DDBJ databases">
        <title>Whole genome shotgun sequence of Segetibacter aerophilus NBRC 106135.</title>
        <authorList>
            <person name="Hosoyama A."/>
            <person name="Uohara A."/>
            <person name="Ohji S."/>
            <person name="Ichikawa N."/>
        </authorList>
    </citation>
    <scope>NUCLEOTIDE SEQUENCE [LARGE SCALE GENOMIC DNA]</scope>
    <source>
        <strain evidence="3 4">NBRC 106135</strain>
    </source>
</reference>
<dbReference type="Proteomes" id="UP000321513">
    <property type="component" value="Unassembled WGS sequence"/>
</dbReference>
<name>A0A512BG16_9BACT</name>
<dbReference type="InterPro" id="IPR011004">
    <property type="entry name" value="Trimer_LpxA-like_sf"/>
</dbReference>
<dbReference type="Pfam" id="PF14602">
    <property type="entry name" value="Hexapep_2"/>
    <property type="match status" value="2"/>
</dbReference>
<dbReference type="SUPFAM" id="SSF51161">
    <property type="entry name" value="Trimeric LpxA-like enzymes"/>
    <property type="match status" value="1"/>
</dbReference>
<dbReference type="Gene3D" id="2.160.10.10">
    <property type="entry name" value="Hexapeptide repeat proteins"/>
    <property type="match status" value="1"/>
</dbReference>
<evidence type="ECO:0000313" key="4">
    <source>
        <dbReference type="Proteomes" id="UP000321513"/>
    </source>
</evidence>
<evidence type="ECO:0000313" key="3">
    <source>
        <dbReference type="EMBL" id="GEO10777.1"/>
    </source>
</evidence>
<accession>A0A512BG16</accession>
<evidence type="ECO:0000256" key="2">
    <source>
        <dbReference type="ARBA" id="ARBA00022679"/>
    </source>
</evidence>
<comment type="similarity">
    <text evidence="1">Belongs to the transferase hexapeptide repeat family.</text>
</comment>
<organism evidence="3 4">
    <name type="scientific">Segetibacter aerophilus</name>
    <dbReference type="NCBI Taxonomy" id="670293"/>
    <lineage>
        <taxon>Bacteria</taxon>
        <taxon>Pseudomonadati</taxon>
        <taxon>Bacteroidota</taxon>
        <taxon>Chitinophagia</taxon>
        <taxon>Chitinophagales</taxon>
        <taxon>Chitinophagaceae</taxon>
        <taxon>Segetibacter</taxon>
    </lineage>
</organism>
<dbReference type="EMBL" id="BJYT01000013">
    <property type="protein sequence ID" value="GEO10777.1"/>
    <property type="molecule type" value="Genomic_DNA"/>
</dbReference>
<comment type="caution">
    <text evidence="3">The sequence shown here is derived from an EMBL/GenBank/DDBJ whole genome shotgun (WGS) entry which is preliminary data.</text>
</comment>
<keyword evidence="4" id="KW-1185">Reference proteome</keyword>
<evidence type="ECO:0000256" key="1">
    <source>
        <dbReference type="ARBA" id="ARBA00007274"/>
    </source>
</evidence>
<proteinExistence type="inferred from homology"/>
<dbReference type="InterPro" id="IPR051159">
    <property type="entry name" value="Hexapeptide_acetyltransf"/>
</dbReference>
<dbReference type="GO" id="GO:0005829">
    <property type="term" value="C:cytosol"/>
    <property type="evidence" value="ECO:0007669"/>
    <property type="project" value="TreeGrafter"/>
</dbReference>
<dbReference type="PANTHER" id="PTHR23416:SF23">
    <property type="entry name" value="ACETYLTRANSFERASE C18B11.09C-RELATED"/>
    <property type="match status" value="1"/>
</dbReference>
<sequence>MNFNFLKNNKRLKKIVHRLLIPANEARPRLWVSWFVNPFFHKQKRSSVIRRRVRLDVVPFNYFEIGESSVIEDFSTINNGVGDVVIGDNTLIGLGNVIIGPVEIGSNIILAQNIVVSGLNHKYQDVALPVREQGITTRKIIIEDNCWIGANSVITAGVTIGKHCVIAAGSVVTKSIPPYCVAAGNPAKIIKQYSFETNEWIGVVTKNPISL</sequence>
<dbReference type="PANTHER" id="PTHR23416">
    <property type="entry name" value="SIALIC ACID SYNTHASE-RELATED"/>
    <property type="match status" value="1"/>
</dbReference>
<protein>
    <submittedName>
        <fullName evidence="3">Acetyltransferase</fullName>
    </submittedName>
</protein>
<dbReference type="CDD" id="cd04647">
    <property type="entry name" value="LbH_MAT_like"/>
    <property type="match status" value="1"/>
</dbReference>
<dbReference type="RefSeq" id="WP_174834619.1">
    <property type="nucleotide sequence ID" value="NZ_BJYT01000013.1"/>
</dbReference>
<dbReference type="InterPro" id="IPR001451">
    <property type="entry name" value="Hexapep"/>
</dbReference>
<keyword evidence="2 3" id="KW-0808">Transferase</keyword>
<dbReference type="AlphaFoldDB" id="A0A512BG16"/>
<gene>
    <name evidence="3" type="ORF">SAE01_32730</name>
</gene>